<evidence type="ECO:0000313" key="3">
    <source>
        <dbReference type="EMBL" id="GBG59809.1"/>
    </source>
</evidence>
<dbReference type="Pfam" id="PF00078">
    <property type="entry name" value="RVT_1"/>
    <property type="match status" value="1"/>
</dbReference>
<sequence length="707" mass="80614">MAGNNDNQDGRSNDIRELARIIQQSQKDQIPKIDVPLFDGNNASGWAEKFEQLGSCCEWSNEKMLRMVKRYCKIQYKEEVEELVQDSLDWAEFKRKLLEKYQLSDQLVDLIDLRKVSRKSFGTTKQFLTEFERVATLSDMREMMSSMKEERLKLQVMMAKAKTGKRKGKEPVTEESSSESESEEEREPPRKLTKAERKALNQIRGGQSTSRKQGESSKNGGNGSGERQVDQGQQNQGQQTQPQGGRGRARGRGNGGGCGNWQEYVCKYYDMKGHVIRFCQILAKDEKDHIVFTTIRGKVFDFEENLIDQDIEGGMRKEAFRRMGRPLPTTFRLASPEEANLFELEETMVSLEIGGCDEKELEERKKDIAHRALEDLQKLNSVTVRDAGGLPNADQLSESCAGRPIITLIDLYSGYDQFPLYTADRPVTAMHTPRGLLHMCAAPQGWTNVVAIVQRYMMRVMQPLCPDVTSPYINDLAIPGPRVKDETEVVPDVRKFVWEHINNVEKVLSKLNEYNLTASGVKSRHVPVDGFLEGEESHLSINSYNYLADATTRHGKTIYNAPCFYHVRLELVIGEPFIEEDPWGERTSEQMMNLALSDKVEFIKEPLMIEYGHEQADKTFRITGEMSLNSLIHEDRLKMMNEEAEGSEIREAFREGEYDGEYKLMGMWLNGELREDEVDPVVRQKRYGNEAFNGGVAGIEGKTSDDH</sequence>
<evidence type="ECO:0000259" key="2">
    <source>
        <dbReference type="Pfam" id="PF00078"/>
    </source>
</evidence>
<evidence type="ECO:0000313" key="4">
    <source>
        <dbReference type="Proteomes" id="UP000265515"/>
    </source>
</evidence>
<accession>A0A388JPR1</accession>
<dbReference type="InterPro" id="IPR043502">
    <property type="entry name" value="DNA/RNA_pol_sf"/>
</dbReference>
<gene>
    <name evidence="3" type="ORF">CBR_g54911</name>
</gene>
<dbReference type="InterPro" id="IPR043128">
    <property type="entry name" value="Rev_trsase/Diguanyl_cyclase"/>
</dbReference>
<feature type="compositionally biased region" description="Low complexity" evidence="1">
    <location>
        <begin position="230"/>
        <end position="243"/>
    </location>
</feature>
<name>A0A388JPR1_CHABU</name>
<feature type="region of interest" description="Disordered" evidence="1">
    <location>
        <begin position="159"/>
        <end position="254"/>
    </location>
</feature>
<dbReference type="Gene3D" id="3.10.10.10">
    <property type="entry name" value="HIV Type 1 Reverse Transcriptase, subunit A, domain 1"/>
    <property type="match status" value="1"/>
</dbReference>
<dbReference type="Gramene" id="GBG59809">
    <property type="protein sequence ID" value="GBG59809"/>
    <property type="gene ID" value="CBR_g54911"/>
</dbReference>
<protein>
    <recommendedName>
        <fullName evidence="2">Reverse transcriptase domain-containing protein</fullName>
    </recommendedName>
</protein>
<proteinExistence type="predicted"/>
<organism evidence="3 4">
    <name type="scientific">Chara braunii</name>
    <name type="common">Braun's stonewort</name>
    <dbReference type="NCBI Taxonomy" id="69332"/>
    <lineage>
        <taxon>Eukaryota</taxon>
        <taxon>Viridiplantae</taxon>
        <taxon>Streptophyta</taxon>
        <taxon>Charophyceae</taxon>
        <taxon>Charales</taxon>
        <taxon>Characeae</taxon>
        <taxon>Chara</taxon>
    </lineage>
</organism>
<comment type="caution">
    <text evidence="3">The sequence shown here is derived from an EMBL/GenBank/DDBJ whole genome shotgun (WGS) entry which is preliminary data.</text>
</comment>
<dbReference type="Proteomes" id="UP000265515">
    <property type="component" value="Unassembled WGS sequence"/>
</dbReference>
<dbReference type="InterPro" id="IPR053134">
    <property type="entry name" value="RNA-dir_DNA_polymerase"/>
</dbReference>
<dbReference type="Gene3D" id="3.30.70.270">
    <property type="match status" value="1"/>
</dbReference>
<dbReference type="AlphaFoldDB" id="A0A388JPR1"/>
<dbReference type="InterPro" id="IPR000477">
    <property type="entry name" value="RT_dom"/>
</dbReference>
<evidence type="ECO:0000256" key="1">
    <source>
        <dbReference type="SAM" id="MobiDB-lite"/>
    </source>
</evidence>
<reference evidence="3 4" key="1">
    <citation type="journal article" date="2018" name="Cell">
        <title>The Chara Genome: Secondary Complexity and Implications for Plant Terrestrialization.</title>
        <authorList>
            <person name="Nishiyama T."/>
            <person name="Sakayama H."/>
            <person name="Vries J.D."/>
            <person name="Buschmann H."/>
            <person name="Saint-Marcoux D."/>
            <person name="Ullrich K.K."/>
            <person name="Haas F.B."/>
            <person name="Vanderstraeten L."/>
            <person name="Becker D."/>
            <person name="Lang D."/>
            <person name="Vosolsobe S."/>
            <person name="Rombauts S."/>
            <person name="Wilhelmsson P.K.I."/>
            <person name="Janitza P."/>
            <person name="Kern R."/>
            <person name="Heyl A."/>
            <person name="Rumpler F."/>
            <person name="Villalobos L.I.A.C."/>
            <person name="Clay J.M."/>
            <person name="Skokan R."/>
            <person name="Toyoda A."/>
            <person name="Suzuki Y."/>
            <person name="Kagoshima H."/>
            <person name="Schijlen E."/>
            <person name="Tajeshwar N."/>
            <person name="Catarino B."/>
            <person name="Hetherington A.J."/>
            <person name="Saltykova A."/>
            <person name="Bonnot C."/>
            <person name="Breuninger H."/>
            <person name="Symeonidi A."/>
            <person name="Radhakrishnan G.V."/>
            <person name="Van Nieuwerburgh F."/>
            <person name="Deforce D."/>
            <person name="Chang C."/>
            <person name="Karol K.G."/>
            <person name="Hedrich R."/>
            <person name="Ulvskov P."/>
            <person name="Glockner G."/>
            <person name="Delwiche C.F."/>
            <person name="Petrasek J."/>
            <person name="Van de Peer Y."/>
            <person name="Friml J."/>
            <person name="Beilby M."/>
            <person name="Dolan L."/>
            <person name="Kohara Y."/>
            <person name="Sugano S."/>
            <person name="Fujiyama A."/>
            <person name="Delaux P.-M."/>
            <person name="Quint M."/>
            <person name="TheiBen G."/>
            <person name="Hagemann M."/>
            <person name="Harholt J."/>
            <person name="Dunand C."/>
            <person name="Zachgo S."/>
            <person name="Langdale J."/>
            <person name="Maumus F."/>
            <person name="Straeten D.V.D."/>
            <person name="Gould S.B."/>
            <person name="Rensing S.A."/>
        </authorList>
    </citation>
    <scope>NUCLEOTIDE SEQUENCE [LARGE SCALE GENOMIC DNA]</scope>
    <source>
        <strain evidence="3 4">S276</strain>
    </source>
</reference>
<dbReference type="SUPFAM" id="SSF56672">
    <property type="entry name" value="DNA/RNA polymerases"/>
    <property type="match status" value="1"/>
</dbReference>
<dbReference type="PANTHER" id="PTHR24559:SF444">
    <property type="entry name" value="REVERSE TRANSCRIPTASE DOMAIN-CONTAINING PROTEIN"/>
    <property type="match status" value="1"/>
</dbReference>
<feature type="compositionally biased region" description="Basic and acidic residues" evidence="1">
    <location>
        <begin position="187"/>
        <end position="199"/>
    </location>
</feature>
<feature type="domain" description="Reverse transcriptase" evidence="2">
    <location>
        <begin position="366"/>
        <end position="526"/>
    </location>
</feature>
<dbReference type="PANTHER" id="PTHR24559">
    <property type="entry name" value="TRANSPOSON TY3-I GAG-POL POLYPROTEIN"/>
    <property type="match status" value="1"/>
</dbReference>
<feature type="compositionally biased region" description="Acidic residues" evidence="1">
    <location>
        <begin position="176"/>
        <end position="186"/>
    </location>
</feature>
<dbReference type="CDD" id="cd01647">
    <property type="entry name" value="RT_LTR"/>
    <property type="match status" value="1"/>
</dbReference>
<dbReference type="EMBL" id="BFEA01000006">
    <property type="protein sequence ID" value="GBG59809.1"/>
    <property type="molecule type" value="Genomic_DNA"/>
</dbReference>
<keyword evidence="4" id="KW-1185">Reference proteome</keyword>